<keyword evidence="2" id="KW-0560">Oxidoreductase</keyword>
<dbReference type="RefSeq" id="WP_014810780.1">
    <property type="nucleotide sequence ID" value="NC_018025.1"/>
</dbReference>
<dbReference type="HOGENOM" id="CLU_012153_2_3_7"/>
<evidence type="ECO:0000313" key="5">
    <source>
        <dbReference type="Proteomes" id="UP000006055"/>
    </source>
</evidence>
<dbReference type="GO" id="GO:0010181">
    <property type="term" value="F:FMN binding"/>
    <property type="evidence" value="ECO:0007669"/>
    <property type="project" value="InterPro"/>
</dbReference>
<dbReference type="GO" id="GO:0016491">
    <property type="term" value="F:oxidoreductase activity"/>
    <property type="evidence" value="ECO:0007669"/>
    <property type="project" value="UniProtKB-KW"/>
</dbReference>
<keyword evidence="5" id="KW-1185">Reference proteome</keyword>
<dbReference type="EMBL" id="CP003360">
    <property type="protein sequence ID" value="AFM25643.1"/>
    <property type="molecule type" value="Genomic_DNA"/>
</dbReference>
<keyword evidence="1" id="KW-0285">Flavoprotein</keyword>
<dbReference type="InterPro" id="IPR013785">
    <property type="entry name" value="Aldolase_TIM"/>
</dbReference>
<dbReference type="PANTHER" id="PTHR43656:SF2">
    <property type="entry name" value="BINDING OXIDOREDUCTASE, PUTATIVE (AFU_ORTHOLOGUE AFUA_2G08260)-RELATED"/>
    <property type="match status" value="1"/>
</dbReference>
<proteinExistence type="predicted"/>
<dbReference type="KEGG" id="dti:Desti_2974"/>
<dbReference type="STRING" id="706587.Desti_2974"/>
<protein>
    <submittedName>
        <fullName evidence="4">NADH:flavin oxidoreductase</fullName>
    </submittedName>
</protein>
<dbReference type="Gene3D" id="3.20.20.70">
    <property type="entry name" value="Aldolase class I"/>
    <property type="match status" value="1"/>
</dbReference>
<sequence>MSVFFENTWIKSLELPNRSVRSATWTGLGDEKGYVTDRAVQRYRELGAGRIGLIISGYMYVMTNGSQLPFMIGNYEDGQIEGLTRIAEAVHAEGGRIIPQIVHTGVRANPKAFRNGEEIWGPSAVPDPVTGNIPKEVGKSEILSLLEAYAAAALRAKKAGFDGVQLHGAHGYQINQFLSPIWNKRTDAYGGSIKNRYRFLAEVLEAVRGAVGDDFPVLIKLGVHDFAENGLLPEESVQVARRLAEDGIDAIEVSAGSAASPKDLAPIRKVKRIPEDEAYLADLALYIKQSVPVPVIAVGGIRSLSTATKIVEDRKADYVALSRPFIREPHLIRRWMDGDTEPALCISCGGCFETGLEGKGISCKVERKLREKQEKE</sequence>
<gene>
    <name evidence="4" type="ordered locus">Desti_2974</name>
</gene>
<dbReference type="Proteomes" id="UP000006055">
    <property type="component" value="Chromosome"/>
</dbReference>
<organism evidence="4 5">
    <name type="scientific">Desulfomonile tiedjei (strain ATCC 49306 / DSM 6799 / DCB-1)</name>
    <dbReference type="NCBI Taxonomy" id="706587"/>
    <lineage>
        <taxon>Bacteria</taxon>
        <taxon>Pseudomonadati</taxon>
        <taxon>Thermodesulfobacteriota</taxon>
        <taxon>Desulfomonilia</taxon>
        <taxon>Desulfomonilales</taxon>
        <taxon>Desulfomonilaceae</taxon>
        <taxon>Desulfomonile</taxon>
    </lineage>
</organism>
<dbReference type="CDD" id="cd02803">
    <property type="entry name" value="OYE_like_FMN_family"/>
    <property type="match status" value="1"/>
</dbReference>
<dbReference type="InterPro" id="IPR001155">
    <property type="entry name" value="OxRdtase_FMN_N"/>
</dbReference>
<dbReference type="InterPro" id="IPR051799">
    <property type="entry name" value="NADH_flavin_oxidoreductase"/>
</dbReference>
<dbReference type="SUPFAM" id="SSF51395">
    <property type="entry name" value="FMN-linked oxidoreductases"/>
    <property type="match status" value="1"/>
</dbReference>
<reference evidence="5" key="1">
    <citation type="submission" date="2012-06" db="EMBL/GenBank/DDBJ databases">
        <title>Complete sequence of chromosome of Desulfomonile tiedjei DSM 6799.</title>
        <authorList>
            <person name="Lucas S."/>
            <person name="Copeland A."/>
            <person name="Lapidus A."/>
            <person name="Glavina del Rio T."/>
            <person name="Dalin E."/>
            <person name="Tice H."/>
            <person name="Bruce D."/>
            <person name="Goodwin L."/>
            <person name="Pitluck S."/>
            <person name="Peters L."/>
            <person name="Ovchinnikova G."/>
            <person name="Zeytun A."/>
            <person name="Lu M."/>
            <person name="Kyrpides N."/>
            <person name="Mavromatis K."/>
            <person name="Ivanova N."/>
            <person name="Brettin T."/>
            <person name="Detter J.C."/>
            <person name="Han C."/>
            <person name="Larimer F."/>
            <person name="Land M."/>
            <person name="Hauser L."/>
            <person name="Markowitz V."/>
            <person name="Cheng J.-F."/>
            <person name="Hugenholtz P."/>
            <person name="Woyke T."/>
            <person name="Wu D."/>
            <person name="Spring S."/>
            <person name="Schroeder M."/>
            <person name="Brambilla E."/>
            <person name="Klenk H.-P."/>
            <person name="Eisen J.A."/>
        </authorList>
    </citation>
    <scope>NUCLEOTIDE SEQUENCE [LARGE SCALE GENOMIC DNA]</scope>
    <source>
        <strain evidence="5">ATCC 49306 / DSM 6799 / DCB-1</strain>
    </source>
</reference>
<evidence type="ECO:0000259" key="3">
    <source>
        <dbReference type="Pfam" id="PF00724"/>
    </source>
</evidence>
<evidence type="ECO:0000256" key="2">
    <source>
        <dbReference type="ARBA" id="ARBA00023002"/>
    </source>
</evidence>
<feature type="domain" description="NADH:flavin oxidoreductase/NADH oxidase N-terminal" evidence="3">
    <location>
        <begin position="5"/>
        <end position="335"/>
    </location>
</feature>
<name>I4C7V2_DESTA</name>
<evidence type="ECO:0000313" key="4">
    <source>
        <dbReference type="EMBL" id="AFM25643.1"/>
    </source>
</evidence>
<dbReference type="AlphaFoldDB" id="I4C7V2"/>
<dbReference type="Pfam" id="PF00724">
    <property type="entry name" value="Oxidored_FMN"/>
    <property type="match status" value="1"/>
</dbReference>
<dbReference type="OrthoDB" id="9784632at2"/>
<evidence type="ECO:0000256" key="1">
    <source>
        <dbReference type="ARBA" id="ARBA00022630"/>
    </source>
</evidence>
<dbReference type="PANTHER" id="PTHR43656">
    <property type="entry name" value="BINDING OXIDOREDUCTASE, PUTATIVE (AFU_ORTHOLOGUE AFUA_2G08260)-RELATED"/>
    <property type="match status" value="1"/>
</dbReference>
<accession>I4C7V2</accession>
<dbReference type="eggNOG" id="COG1902">
    <property type="taxonomic scope" value="Bacteria"/>
</dbReference>